<sequence length="444" mass="48648">MAKWKDYLQDASLRDVPFKVSEDEATFGRRVKVHEYPQRDKPFAEDMGRATRKFSVQAYVIGDDFFIQRNKLIEAIEKPGACTLVHPYYGEMEVILDETVRVSHSVDEGRMCRITFSFVEAGELSFPTSGIATGSKLNWAVAALDDCISSAFESFGLDGMSDFMQSDVIKEATDMVDTITAVYQYVDSGITAASRLLQGDLSVLLSPPSSGMTFVNKLQTMMRAGLKLNGDASDLMSAAKSFSAVALLQGLSPRYAWKTDSKTTQATTVQRNHIAQAIRTVALSEAAYTVINLPQPPAVTVTEQNSTQPVKVPHPAVNDIIEDSAGGSPGVTTSTNTANVPSWDELADVRESFNAAIDQEMVRVTDDALFLALRQVRTDLNNDISTRLEQVSRVTVRTPLEVVPALVLAADWYDSAARESDITARNGIRHPGFVPVQPLRVPVR</sequence>
<dbReference type="EMBL" id="JAEOXF010000001">
    <property type="protein sequence ID" value="MBK4723901.1"/>
    <property type="molecule type" value="Genomic_DNA"/>
</dbReference>
<name>A0ACC5RGT5_ENTAG</name>
<comment type="caution">
    <text evidence="1">The sequence shown here is derived from an EMBL/GenBank/DDBJ whole genome shotgun (WGS) entry which is preliminary data.</text>
</comment>
<dbReference type="Proteomes" id="UP000633731">
    <property type="component" value="Unassembled WGS sequence"/>
</dbReference>
<organism evidence="1 2">
    <name type="scientific">Enterobacter agglomerans</name>
    <name type="common">Erwinia herbicola</name>
    <name type="synonym">Pantoea agglomerans</name>
    <dbReference type="NCBI Taxonomy" id="549"/>
    <lineage>
        <taxon>Bacteria</taxon>
        <taxon>Pseudomonadati</taxon>
        <taxon>Pseudomonadota</taxon>
        <taxon>Gammaproteobacteria</taxon>
        <taxon>Enterobacterales</taxon>
        <taxon>Erwiniaceae</taxon>
        <taxon>Pantoea</taxon>
        <taxon>Pantoea agglomerans group</taxon>
    </lineage>
</organism>
<protein>
    <submittedName>
        <fullName evidence="1">DNA circularization N-terminal domain-containing protein</fullName>
    </submittedName>
</protein>
<gene>
    <name evidence="1" type="ORF">JJL49_01460</name>
</gene>
<proteinExistence type="predicted"/>
<evidence type="ECO:0000313" key="1">
    <source>
        <dbReference type="EMBL" id="MBK4723901.1"/>
    </source>
</evidence>
<reference evidence="1" key="1">
    <citation type="submission" date="2021-01" db="EMBL/GenBank/DDBJ databases">
        <title>Draft genome of Pantoea agglomerans Eh 335.</title>
        <authorList>
            <person name="Emsley S.A."/>
            <person name="Oline D.K."/>
            <person name="Saw J.H."/>
            <person name="Ushijima B."/>
            <person name="Videau P."/>
            <person name="Koyack M.J."/>
        </authorList>
    </citation>
    <scope>NUCLEOTIDE SEQUENCE</scope>
    <source>
        <strain evidence="1">Eh 335</strain>
    </source>
</reference>
<accession>A0ACC5RGT5</accession>
<keyword evidence="2" id="KW-1185">Reference proteome</keyword>
<evidence type="ECO:0000313" key="2">
    <source>
        <dbReference type="Proteomes" id="UP000633731"/>
    </source>
</evidence>